<reference evidence="5" key="1">
    <citation type="submission" date="2016-05" db="EMBL/GenBank/DDBJ databases">
        <title>Comparative genomics of biotechnologically important yeasts.</title>
        <authorList>
            <consortium name="DOE Joint Genome Institute"/>
            <person name="Riley R."/>
            <person name="Haridas S."/>
            <person name="Wolfe K.H."/>
            <person name="Lopes M.R."/>
            <person name="Hittinger C.T."/>
            <person name="Goker M."/>
            <person name="Salamov A."/>
            <person name="Wisecaver J."/>
            <person name="Long T.M."/>
            <person name="Aerts A.L."/>
            <person name="Barry K."/>
            <person name="Choi C."/>
            <person name="Clum A."/>
            <person name="Coughlan A.Y."/>
            <person name="Deshpande S."/>
            <person name="Douglass A.P."/>
            <person name="Hanson S.J."/>
            <person name="Klenk H.-P."/>
            <person name="Labutti K."/>
            <person name="Lapidus A."/>
            <person name="Lindquist E."/>
            <person name="Lipzen A."/>
            <person name="Meier-Kolthoff J.P."/>
            <person name="Ohm R.A."/>
            <person name="Otillar R.P."/>
            <person name="Pangilinan J."/>
            <person name="Peng Y."/>
            <person name="Rokas A."/>
            <person name="Rosa C.A."/>
            <person name="Scheuner C."/>
            <person name="Sibirny A.A."/>
            <person name="Slot J.C."/>
            <person name="Stielow J.B."/>
            <person name="Sun H."/>
            <person name="Kurtzman C.P."/>
            <person name="Blackwell M."/>
            <person name="Grigoriev I.V."/>
            <person name="Jeffries T.W."/>
        </authorList>
    </citation>
    <scope>NUCLEOTIDE SEQUENCE [LARGE SCALE GENOMIC DNA]</scope>
    <source>
        <strain evidence="5">NRRL Y-17324</strain>
    </source>
</reference>
<proteinExistence type="predicted"/>
<dbReference type="PANTHER" id="PTHR15454">
    <property type="entry name" value="NISCHARIN RELATED"/>
    <property type="match status" value="1"/>
</dbReference>
<dbReference type="Gene3D" id="3.80.10.10">
    <property type="entry name" value="Ribonuclease Inhibitor"/>
    <property type="match status" value="1"/>
</dbReference>
<dbReference type="RefSeq" id="XP_020067297.1">
    <property type="nucleotide sequence ID" value="XM_020208892.1"/>
</dbReference>
<evidence type="ECO:0000313" key="4">
    <source>
        <dbReference type="EMBL" id="ODV82175.1"/>
    </source>
</evidence>
<dbReference type="PROSITE" id="PS50181">
    <property type="entry name" value="FBOX"/>
    <property type="match status" value="1"/>
</dbReference>
<gene>
    <name evidence="4" type="ORF">CANTADRAFT_4203</name>
</gene>
<protein>
    <recommendedName>
        <fullName evidence="3">F-box domain-containing protein</fullName>
    </recommendedName>
</protein>
<dbReference type="GeneID" id="30983028"/>
<evidence type="ECO:0000256" key="1">
    <source>
        <dbReference type="ARBA" id="ARBA00022614"/>
    </source>
</evidence>
<dbReference type="SUPFAM" id="SSF52047">
    <property type="entry name" value="RNI-like"/>
    <property type="match status" value="1"/>
</dbReference>
<feature type="domain" description="F-box" evidence="3">
    <location>
        <begin position="1"/>
        <end position="51"/>
    </location>
</feature>
<evidence type="ECO:0000259" key="3">
    <source>
        <dbReference type="PROSITE" id="PS50181"/>
    </source>
</evidence>
<keyword evidence="2" id="KW-0677">Repeat</keyword>
<dbReference type="InterPro" id="IPR001810">
    <property type="entry name" value="F-box_dom"/>
</dbReference>
<dbReference type="Proteomes" id="UP000094285">
    <property type="component" value="Unassembled WGS sequence"/>
</dbReference>
<sequence length="345" mass="39590">MTSILHLPSEVIISIFQYLTPRETLALIKRLKLHQHEFRIKMIINLMYQRLFNGKVMIVNEVPKDKLLGDTLLTVSSFEEIFKVDCYENHLFKDIRPNSIEFKFTRQANDYSTFIHNLYEFNQLLEARNCGSDLVTAYLDKTLQMTFYADANLIMVENPTSLSAIMIKVLINLATHPAMAHKFDLVAIKSTDIGNIYVSQWGQLFAKFGNLHELDLSDNMIRNYYDDACDVLTKFKFPRGLKKLTLNNNQLTTVSREFIKALPPSLEELLLSNNRISEVCPGIVPFRVRGHLPKLRLLDLSFNYAPGIDLRMFCTTTDLDIDLRETGISREIAVRAAQALGFTLA</sequence>
<dbReference type="AlphaFoldDB" id="A0A1E4SRQ2"/>
<keyword evidence="1" id="KW-0433">Leucine-rich repeat</keyword>
<evidence type="ECO:0000256" key="2">
    <source>
        <dbReference type="ARBA" id="ARBA00022737"/>
    </source>
</evidence>
<dbReference type="GO" id="GO:0005737">
    <property type="term" value="C:cytoplasm"/>
    <property type="evidence" value="ECO:0007669"/>
    <property type="project" value="TreeGrafter"/>
</dbReference>
<dbReference type="InterPro" id="IPR001611">
    <property type="entry name" value="Leu-rich_rpt"/>
</dbReference>
<dbReference type="OrthoDB" id="27267at2759"/>
<organism evidence="4 5">
    <name type="scientific">Suhomyces tanzawaensis NRRL Y-17324</name>
    <dbReference type="NCBI Taxonomy" id="984487"/>
    <lineage>
        <taxon>Eukaryota</taxon>
        <taxon>Fungi</taxon>
        <taxon>Dikarya</taxon>
        <taxon>Ascomycota</taxon>
        <taxon>Saccharomycotina</taxon>
        <taxon>Pichiomycetes</taxon>
        <taxon>Debaryomycetaceae</taxon>
        <taxon>Suhomyces</taxon>
    </lineage>
</organism>
<dbReference type="InterPro" id="IPR032675">
    <property type="entry name" value="LRR_dom_sf"/>
</dbReference>
<keyword evidence="5" id="KW-1185">Reference proteome</keyword>
<dbReference type="EMBL" id="KV453909">
    <property type="protein sequence ID" value="ODV82175.1"/>
    <property type="molecule type" value="Genomic_DNA"/>
</dbReference>
<evidence type="ECO:0000313" key="5">
    <source>
        <dbReference type="Proteomes" id="UP000094285"/>
    </source>
</evidence>
<dbReference type="Pfam" id="PF13855">
    <property type="entry name" value="LRR_8"/>
    <property type="match status" value="1"/>
</dbReference>
<accession>A0A1E4SRQ2</accession>
<name>A0A1E4SRQ2_9ASCO</name>